<reference evidence="5 6" key="1">
    <citation type="submission" date="2018-04" db="EMBL/GenBank/DDBJ databases">
        <title>Genomic Encyclopedia of Archaeal and Bacterial Type Strains, Phase II (KMG-II): from individual species to whole genera.</title>
        <authorList>
            <person name="Goeker M."/>
        </authorList>
    </citation>
    <scope>NUCLEOTIDE SEQUENCE [LARGE SCALE GENOMIC DNA]</scope>
    <source>
        <strain evidence="5 6">DSM 45169</strain>
    </source>
</reference>
<proteinExistence type="predicted"/>
<dbReference type="Pfam" id="PF01638">
    <property type="entry name" value="HxlR"/>
    <property type="match status" value="1"/>
</dbReference>
<evidence type="ECO:0000256" key="3">
    <source>
        <dbReference type="ARBA" id="ARBA00023163"/>
    </source>
</evidence>
<accession>A0A2T4Z3S5</accession>
<dbReference type="Gene3D" id="1.10.10.10">
    <property type="entry name" value="Winged helix-like DNA-binding domain superfamily/Winged helix DNA-binding domain"/>
    <property type="match status" value="1"/>
</dbReference>
<dbReference type="SUPFAM" id="SSF46785">
    <property type="entry name" value="Winged helix' DNA-binding domain"/>
    <property type="match status" value="1"/>
</dbReference>
<evidence type="ECO:0000256" key="2">
    <source>
        <dbReference type="ARBA" id="ARBA00023125"/>
    </source>
</evidence>
<evidence type="ECO:0000256" key="1">
    <source>
        <dbReference type="ARBA" id="ARBA00023015"/>
    </source>
</evidence>
<sequence length="112" mass="13160">MKNEHNHKLCPTFEFAFELLGKRWTGLIIRVLMNGPKRFKEISTMIPGMSDKMLAERFKELEAAGILTRNIYPETPVRIEYELTEKGKALEPAMDEVQVWAEQWLAHRDQRD</sequence>
<keyword evidence="6" id="KW-1185">Reference proteome</keyword>
<dbReference type="PANTHER" id="PTHR33204">
    <property type="entry name" value="TRANSCRIPTIONAL REGULATOR, MARR FAMILY"/>
    <property type="match status" value="1"/>
</dbReference>
<comment type="caution">
    <text evidence="5">The sequence shown here is derived from an EMBL/GenBank/DDBJ whole genome shotgun (WGS) entry which is preliminary data.</text>
</comment>
<dbReference type="InterPro" id="IPR036390">
    <property type="entry name" value="WH_DNA-bd_sf"/>
</dbReference>
<evidence type="ECO:0000313" key="6">
    <source>
        <dbReference type="Proteomes" id="UP000241639"/>
    </source>
</evidence>
<evidence type="ECO:0000313" key="5">
    <source>
        <dbReference type="EMBL" id="PTM56531.1"/>
    </source>
</evidence>
<dbReference type="GO" id="GO:0003677">
    <property type="term" value="F:DNA binding"/>
    <property type="evidence" value="ECO:0007669"/>
    <property type="project" value="UniProtKB-KW"/>
</dbReference>
<protein>
    <submittedName>
        <fullName evidence="5">HxlR family transcriptional regulator</fullName>
    </submittedName>
</protein>
<name>A0A2T4Z3S5_9BACL</name>
<dbReference type="InterPro" id="IPR036388">
    <property type="entry name" value="WH-like_DNA-bd_sf"/>
</dbReference>
<keyword evidence="1" id="KW-0805">Transcription regulation</keyword>
<dbReference type="Proteomes" id="UP000241639">
    <property type="component" value="Unassembled WGS sequence"/>
</dbReference>
<dbReference type="PROSITE" id="PS51118">
    <property type="entry name" value="HTH_HXLR"/>
    <property type="match status" value="1"/>
</dbReference>
<gene>
    <name evidence="5" type="ORF">C8J48_2853</name>
</gene>
<organism evidence="5 6">
    <name type="scientific">Desmospora activa DSM 45169</name>
    <dbReference type="NCBI Taxonomy" id="1121389"/>
    <lineage>
        <taxon>Bacteria</taxon>
        <taxon>Bacillati</taxon>
        <taxon>Bacillota</taxon>
        <taxon>Bacilli</taxon>
        <taxon>Bacillales</taxon>
        <taxon>Thermoactinomycetaceae</taxon>
        <taxon>Desmospora</taxon>
    </lineage>
</organism>
<feature type="domain" description="HTH hxlR-type" evidence="4">
    <location>
        <begin position="10"/>
        <end position="109"/>
    </location>
</feature>
<dbReference type="PANTHER" id="PTHR33204:SF37">
    <property type="entry name" value="HTH-TYPE TRANSCRIPTIONAL REGULATOR YODB"/>
    <property type="match status" value="1"/>
</dbReference>
<dbReference type="InterPro" id="IPR002577">
    <property type="entry name" value="HTH_HxlR"/>
</dbReference>
<keyword evidence="3" id="KW-0804">Transcription</keyword>
<dbReference type="AlphaFoldDB" id="A0A2T4Z3S5"/>
<dbReference type="OrthoDB" id="9800966at2"/>
<keyword evidence="2" id="KW-0238">DNA-binding</keyword>
<dbReference type="EMBL" id="PZZP01000002">
    <property type="protein sequence ID" value="PTM56531.1"/>
    <property type="molecule type" value="Genomic_DNA"/>
</dbReference>
<evidence type="ECO:0000259" key="4">
    <source>
        <dbReference type="PROSITE" id="PS51118"/>
    </source>
</evidence>
<dbReference type="RefSeq" id="WP_107727863.1">
    <property type="nucleotide sequence ID" value="NZ_PZZP01000002.1"/>
</dbReference>